<dbReference type="GO" id="GO:0010181">
    <property type="term" value="F:FMN binding"/>
    <property type="evidence" value="ECO:0007669"/>
    <property type="project" value="InterPro"/>
</dbReference>
<proteinExistence type="predicted"/>
<dbReference type="RefSeq" id="WP_183327467.1">
    <property type="nucleotide sequence ID" value="NZ_JACHHK010000002.1"/>
</dbReference>
<protein>
    <submittedName>
        <fullName evidence="2">Flavodoxin</fullName>
    </submittedName>
</protein>
<dbReference type="PANTHER" id="PTHR39201">
    <property type="entry name" value="EXPORTED PROTEIN-RELATED"/>
    <property type="match status" value="1"/>
</dbReference>
<name>A0A7W8CZ56_9FIRM</name>
<dbReference type="Gene3D" id="3.40.50.360">
    <property type="match status" value="1"/>
</dbReference>
<comment type="caution">
    <text evidence="2">The sequence shown here is derived from an EMBL/GenBank/DDBJ whole genome shotgun (WGS) entry which is preliminary data.</text>
</comment>
<dbReference type="AlphaFoldDB" id="A0A7W8CZ56"/>
<dbReference type="GO" id="GO:0009055">
    <property type="term" value="F:electron transfer activity"/>
    <property type="evidence" value="ECO:0007669"/>
    <property type="project" value="InterPro"/>
</dbReference>
<feature type="domain" description="Flavodoxin-like" evidence="1">
    <location>
        <begin position="3"/>
        <end position="161"/>
    </location>
</feature>
<dbReference type="PANTHER" id="PTHR39201:SF1">
    <property type="entry name" value="FLAVODOXIN-LIKE DOMAIN-CONTAINING PROTEIN"/>
    <property type="match status" value="1"/>
</dbReference>
<dbReference type="InterPro" id="IPR029039">
    <property type="entry name" value="Flavoprotein-like_sf"/>
</dbReference>
<organism evidence="2 3">
    <name type="scientific">Catenisphaera adipataccumulans</name>
    <dbReference type="NCBI Taxonomy" id="700500"/>
    <lineage>
        <taxon>Bacteria</taxon>
        <taxon>Bacillati</taxon>
        <taxon>Bacillota</taxon>
        <taxon>Erysipelotrichia</taxon>
        <taxon>Erysipelotrichales</taxon>
        <taxon>Erysipelotrichaceae</taxon>
        <taxon>Catenisphaera</taxon>
    </lineage>
</organism>
<keyword evidence="3" id="KW-1185">Reference proteome</keyword>
<dbReference type="PROSITE" id="PS50902">
    <property type="entry name" value="FLAVODOXIN_LIKE"/>
    <property type="match status" value="1"/>
</dbReference>
<evidence type="ECO:0000313" key="2">
    <source>
        <dbReference type="EMBL" id="MBB5182630.1"/>
    </source>
</evidence>
<dbReference type="PROSITE" id="PS00201">
    <property type="entry name" value="FLAVODOXIN"/>
    <property type="match status" value="1"/>
</dbReference>
<sequence length="161" mass="18138">MKRAVIYYSLSGNTEKYAKDLAHEIGADLIKIKMKNPLPNVKWKQFLIGGRQAIFHEKPEIEHLSQNMDQYDEIIIGTPIWAGQAASPINTVLERKEIAEKATAVFTLSGSGNNTKCAARLRKELPNLKTVSSFVDMNNETAKENPEKLRELVKEIQNGEK</sequence>
<gene>
    <name evidence="2" type="ORF">HNQ47_000649</name>
</gene>
<dbReference type="EMBL" id="JACHHK010000002">
    <property type="protein sequence ID" value="MBB5182630.1"/>
    <property type="molecule type" value="Genomic_DNA"/>
</dbReference>
<dbReference type="Proteomes" id="UP000539953">
    <property type="component" value="Unassembled WGS sequence"/>
</dbReference>
<evidence type="ECO:0000259" key="1">
    <source>
        <dbReference type="PROSITE" id="PS50902"/>
    </source>
</evidence>
<dbReference type="GO" id="GO:0016651">
    <property type="term" value="F:oxidoreductase activity, acting on NAD(P)H"/>
    <property type="evidence" value="ECO:0007669"/>
    <property type="project" value="UniProtKB-ARBA"/>
</dbReference>
<dbReference type="InterPro" id="IPR001226">
    <property type="entry name" value="Flavodoxin_CS"/>
</dbReference>
<dbReference type="Pfam" id="PF12682">
    <property type="entry name" value="Flavodoxin_4"/>
    <property type="match status" value="1"/>
</dbReference>
<evidence type="ECO:0000313" key="3">
    <source>
        <dbReference type="Proteomes" id="UP000539953"/>
    </source>
</evidence>
<reference evidence="2 3" key="1">
    <citation type="submission" date="2020-08" db="EMBL/GenBank/DDBJ databases">
        <title>Genomic Encyclopedia of Type Strains, Phase IV (KMG-IV): sequencing the most valuable type-strain genomes for metagenomic binning, comparative biology and taxonomic classification.</title>
        <authorList>
            <person name="Goeker M."/>
        </authorList>
    </citation>
    <scope>NUCLEOTIDE SEQUENCE [LARGE SCALE GENOMIC DNA]</scope>
    <source>
        <strain evidence="2 3">DSM 25799</strain>
    </source>
</reference>
<dbReference type="InterPro" id="IPR008254">
    <property type="entry name" value="Flavodoxin/NO_synth"/>
</dbReference>
<dbReference type="SUPFAM" id="SSF52218">
    <property type="entry name" value="Flavoproteins"/>
    <property type="match status" value="1"/>
</dbReference>
<accession>A0A7W8CZ56</accession>